<dbReference type="SMART" id="SM00729">
    <property type="entry name" value="Elp3"/>
    <property type="match status" value="1"/>
</dbReference>
<dbReference type="Proteomes" id="UP000518188">
    <property type="component" value="Unassembled WGS sequence"/>
</dbReference>
<dbReference type="InterPro" id="IPR058240">
    <property type="entry name" value="rSAM_sf"/>
</dbReference>
<dbReference type="InterPro" id="IPR007197">
    <property type="entry name" value="rSAM"/>
</dbReference>
<dbReference type="InterPro" id="IPR034505">
    <property type="entry name" value="Coproporphyrinogen-III_oxidase"/>
</dbReference>
<evidence type="ECO:0000259" key="10">
    <source>
        <dbReference type="PROSITE" id="PS51918"/>
    </source>
</evidence>
<evidence type="ECO:0000256" key="3">
    <source>
        <dbReference type="ARBA" id="ARBA00022617"/>
    </source>
</evidence>
<dbReference type="PROSITE" id="PS51918">
    <property type="entry name" value="RADICAL_SAM"/>
    <property type="match status" value="1"/>
</dbReference>
<keyword evidence="7 9" id="KW-0411">Iron-sulfur</keyword>
<evidence type="ECO:0000313" key="11">
    <source>
        <dbReference type="EMBL" id="NKZ13542.1"/>
    </source>
</evidence>
<dbReference type="PANTHER" id="PTHR13932:SF5">
    <property type="entry name" value="RADICAL S-ADENOSYL METHIONINE DOMAIN-CONTAINING PROTEIN 1, MITOCHONDRIAL"/>
    <property type="match status" value="1"/>
</dbReference>
<dbReference type="Gene3D" id="3.20.20.70">
    <property type="entry name" value="Aldolase class I"/>
    <property type="match status" value="1"/>
</dbReference>
<keyword evidence="8 9" id="KW-0143">Chaperone</keyword>
<dbReference type="GO" id="GO:0006779">
    <property type="term" value="P:porphyrin-containing compound biosynthetic process"/>
    <property type="evidence" value="ECO:0007669"/>
    <property type="project" value="InterPro"/>
</dbReference>
<name>A0A7X6MUW1_9MYCO</name>
<sequence length="390" mass="41865">MSTRTAPVGQPELAHLPGRAFGIYIHVPFCATRCGYCDFNTYTPAELGGANPDGWLAALRVELRLAAERVGSVPVQTVFVGGGTPSLLGGAGLAAVLGAVRDNFDLAVGAEVTTEANPESTSPEMFATLREAGYTRVSLGMQSAAPQVLAVLDRTHSPGRAPAAAVEARAAGFEHVNIDLIYGTPGETDDDLRRSIDVAVGAGVDHVSAYSLIVEDGTALARRVRRGEIARPDDDVLAQRYELLDSRLSAAGLHWYEVSNWSTEGGECRHNLGYWGGGEWWGAGPGAHGFLGDTRWWNVKHPNAYAQDLAEDRLPIADFEKLDARDRHVEEVMLRVRLRGGLPVALLDTGEQVRAETLCGEGLLLRQRDALVLTDRGRLLADGVVRDLLG</sequence>
<dbReference type="GO" id="GO:0005737">
    <property type="term" value="C:cytoplasm"/>
    <property type="evidence" value="ECO:0007669"/>
    <property type="project" value="UniProtKB-SubCell"/>
</dbReference>
<keyword evidence="4 9" id="KW-0949">S-adenosyl-L-methionine</keyword>
<evidence type="ECO:0000256" key="6">
    <source>
        <dbReference type="ARBA" id="ARBA00023004"/>
    </source>
</evidence>
<keyword evidence="5 9" id="KW-0479">Metal-binding</keyword>
<comment type="similarity">
    <text evidence="1">Belongs to the anaerobic coproporphyrinogen-III oxidase family. HemW subfamily.</text>
</comment>
<evidence type="ECO:0000256" key="4">
    <source>
        <dbReference type="ARBA" id="ARBA00022691"/>
    </source>
</evidence>
<comment type="caution">
    <text evidence="11">The sequence shown here is derived from an EMBL/GenBank/DDBJ whole genome shotgun (WGS) entry which is preliminary data.</text>
</comment>
<evidence type="ECO:0000256" key="5">
    <source>
        <dbReference type="ARBA" id="ARBA00022723"/>
    </source>
</evidence>
<comment type="subcellular location">
    <subcellularLocation>
        <location evidence="9">Cytoplasm</location>
    </subcellularLocation>
</comment>
<dbReference type="RefSeq" id="WP_044523053.1">
    <property type="nucleotide sequence ID" value="NZ_HG322953.1"/>
</dbReference>
<evidence type="ECO:0000256" key="1">
    <source>
        <dbReference type="ARBA" id="ARBA00006100"/>
    </source>
</evidence>
<dbReference type="SFLD" id="SFLDF00288">
    <property type="entry name" value="HemN-like__clustered_with_nucl"/>
    <property type="match status" value="1"/>
</dbReference>
<keyword evidence="9" id="KW-0004">4Fe-4S</keyword>
<evidence type="ECO:0000256" key="9">
    <source>
        <dbReference type="RuleBase" id="RU364116"/>
    </source>
</evidence>
<dbReference type="GO" id="GO:0046872">
    <property type="term" value="F:metal ion binding"/>
    <property type="evidence" value="ECO:0007669"/>
    <property type="project" value="UniProtKB-UniRule"/>
</dbReference>
<keyword evidence="9" id="KW-0963">Cytoplasm</keyword>
<feature type="domain" description="Radical SAM core" evidence="10">
    <location>
        <begin position="15"/>
        <end position="254"/>
    </location>
</feature>
<dbReference type="GO" id="GO:0051539">
    <property type="term" value="F:4 iron, 4 sulfur cluster binding"/>
    <property type="evidence" value="ECO:0007669"/>
    <property type="project" value="UniProtKB-UniRule"/>
</dbReference>
<dbReference type="CDD" id="cd01335">
    <property type="entry name" value="Radical_SAM"/>
    <property type="match status" value="1"/>
</dbReference>
<dbReference type="PANTHER" id="PTHR13932">
    <property type="entry name" value="COPROPORPHYRINIGEN III OXIDASE"/>
    <property type="match status" value="1"/>
</dbReference>
<dbReference type="SFLD" id="SFLDG01065">
    <property type="entry name" value="anaerobic_coproporphyrinogen-I"/>
    <property type="match status" value="1"/>
</dbReference>
<comment type="function">
    <text evidence="9">Probably acts as a heme chaperone, transferring heme to an unknown acceptor. Binds one molecule of heme per monomer, possibly covalently. Binds 1 [4Fe-4S] cluster. The cluster is coordinated with 3 cysteines and an exchangeable S-adenosyl-L-methionine.</text>
</comment>
<reference evidence="11 12" key="1">
    <citation type="submission" date="2020-04" db="EMBL/GenBank/DDBJ databases">
        <title>MicrobeNet Type strains.</title>
        <authorList>
            <person name="Nicholson A.C."/>
        </authorList>
    </citation>
    <scope>NUCLEOTIDE SEQUENCE [LARGE SCALE GENOMIC DNA]</scope>
    <source>
        <strain evidence="11 12">ATCC 700731</strain>
    </source>
</reference>
<accession>A0A7X6MUW1</accession>
<dbReference type="Pfam" id="PF04055">
    <property type="entry name" value="Radical_SAM"/>
    <property type="match status" value="1"/>
</dbReference>
<dbReference type="NCBIfam" id="TIGR00539">
    <property type="entry name" value="hemN_rel"/>
    <property type="match status" value="1"/>
</dbReference>
<dbReference type="SFLD" id="SFLDS00029">
    <property type="entry name" value="Radical_SAM"/>
    <property type="match status" value="1"/>
</dbReference>
<protein>
    <recommendedName>
        <fullName evidence="2 9">Heme chaperone HemW</fullName>
    </recommendedName>
</protein>
<gene>
    <name evidence="11" type="ORF">HGA11_21435</name>
</gene>
<dbReference type="InterPro" id="IPR013785">
    <property type="entry name" value="Aldolase_TIM"/>
</dbReference>
<evidence type="ECO:0000256" key="7">
    <source>
        <dbReference type="ARBA" id="ARBA00023014"/>
    </source>
</evidence>
<dbReference type="InterPro" id="IPR006638">
    <property type="entry name" value="Elp3/MiaA/NifB-like_rSAM"/>
</dbReference>
<proteinExistence type="inferred from homology"/>
<dbReference type="SUPFAM" id="SSF102114">
    <property type="entry name" value="Radical SAM enzymes"/>
    <property type="match status" value="1"/>
</dbReference>
<evidence type="ECO:0000313" key="12">
    <source>
        <dbReference type="Proteomes" id="UP000518188"/>
    </source>
</evidence>
<dbReference type="EMBL" id="JAAXPJ010000009">
    <property type="protein sequence ID" value="NKZ13542.1"/>
    <property type="molecule type" value="Genomic_DNA"/>
</dbReference>
<keyword evidence="6 9" id="KW-0408">Iron</keyword>
<dbReference type="InterPro" id="IPR004559">
    <property type="entry name" value="HemW-like"/>
</dbReference>
<organism evidence="11 12">
    <name type="scientific">Mycolicibacterium septicum DSM 44393</name>
    <dbReference type="NCBI Taxonomy" id="1341646"/>
    <lineage>
        <taxon>Bacteria</taxon>
        <taxon>Bacillati</taxon>
        <taxon>Actinomycetota</taxon>
        <taxon>Actinomycetes</taxon>
        <taxon>Mycobacteriales</taxon>
        <taxon>Mycobacteriaceae</taxon>
        <taxon>Mycolicibacterium</taxon>
    </lineage>
</organism>
<dbReference type="SFLD" id="SFLDF00562">
    <property type="entry name" value="HemN-like__clustered_with_heat"/>
    <property type="match status" value="1"/>
</dbReference>
<keyword evidence="3 9" id="KW-0349">Heme</keyword>
<evidence type="ECO:0000256" key="2">
    <source>
        <dbReference type="ARBA" id="ARBA00017228"/>
    </source>
</evidence>
<dbReference type="GO" id="GO:0004109">
    <property type="term" value="F:coproporphyrinogen oxidase activity"/>
    <property type="evidence" value="ECO:0007669"/>
    <property type="project" value="InterPro"/>
</dbReference>
<evidence type="ECO:0000256" key="8">
    <source>
        <dbReference type="ARBA" id="ARBA00023186"/>
    </source>
</evidence>
<dbReference type="AlphaFoldDB" id="A0A7X6MUW1"/>